<protein>
    <submittedName>
        <fullName evidence="2">Uncharacterized protein</fullName>
    </submittedName>
</protein>
<dbReference type="EMBL" id="AQGU01000029">
    <property type="protein sequence ID" value="MBE0361602.1"/>
    <property type="molecule type" value="Genomic_DNA"/>
</dbReference>
<evidence type="ECO:0000313" key="3">
    <source>
        <dbReference type="Proteomes" id="UP000648482"/>
    </source>
</evidence>
<keyword evidence="1" id="KW-0812">Transmembrane</keyword>
<keyword evidence="1" id="KW-0472">Membrane</keyword>
<gene>
    <name evidence="2" type="ORF">PALI_b0599</name>
</gene>
<evidence type="ECO:0000256" key="1">
    <source>
        <dbReference type="SAM" id="Phobius"/>
    </source>
</evidence>
<dbReference type="Proteomes" id="UP000648482">
    <property type="component" value="Unassembled WGS sequence"/>
</dbReference>
<feature type="transmembrane region" description="Helical" evidence="1">
    <location>
        <begin position="12"/>
        <end position="35"/>
    </location>
</feature>
<accession>A0ABR9E4X3</accession>
<comment type="caution">
    <text evidence="2">The sequence shown here is derived from an EMBL/GenBank/DDBJ whole genome shotgun (WGS) entry which is preliminary data.</text>
</comment>
<sequence>MLIRTFLLKLNSLYYQVIEMMSFYILGSKVALLALQQVDSNNQGAQ</sequence>
<keyword evidence="1" id="KW-1133">Transmembrane helix</keyword>
<reference evidence="2 3" key="1">
    <citation type="submission" date="2015-06" db="EMBL/GenBank/DDBJ databases">
        <title>Genome sequence of Pseudoalteromonas aliena.</title>
        <authorList>
            <person name="Xie B.-B."/>
            <person name="Rong J.-C."/>
            <person name="Qin Q.-L."/>
            <person name="Zhang Y.-Z."/>
        </authorList>
    </citation>
    <scope>NUCLEOTIDE SEQUENCE [LARGE SCALE GENOMIC DNA]</scope>
    <source>
        <strain evidence="2 3">SW19</strain>
    </source>
</reference>
<keyword evidence="3" id="KW-1185">Reference proteome</keyword>
<proteinExistence type="predicted"/>
<organism evidence="2 3">
    <name type="scientific">Pseudoalteromonas aliena SW19</name>
    <dbReference type="NCBI Taxonomy" id="1314866"/>
    <lineage>
        <taxon>Bacteria</taxon>
        <taxon>Pseudomonadati</taxon>
        <taxon>Pseudomonadota</taxon>
        <taxon>Gammaproteobacteria</taxon>
        <taxon>Alteromonadales</taxon>
        <taxon>Pseudoalteromonadaceae</taxon>
        <taxon>Pseudoalteromonas</taxon>
    </lineage>
</organism>
<evidence type="ECO:0000313" key="2">
    <source>
        <dbReference type="EMBL" id="MBE0361602.1"/>
    </source>
</evidence>
<name>A0ABR9E4X3_9GAMM</name>